<name>A0A7S2WCY3_9STRA</name>
<dbReference type="EMBL" id="HBHI01018029">
    <property type="protein sequence ID" value="CAD9679423.1"/>
    <property type="molecule type" value="Transcribed_RNA"/>
</dbReference>
<evidence type="ECO:0000256" key="1">
    <source>
        <dbReference type="SAM" id="MobiDB-lite"/>
    </source>
</evidence>
<proteinExistence type="predicted"/>
<dbReference type="AlphaFoldDB" id="A0A7S2WCY3"/>
<evidence type="ECO:0000313" key="2">
    <source>
        <dbReference type="EMBL" id="CAD9679423.1"/>
    </source>
</evidence>
<reference evidence="2" key="1">
    <citation type="submission" date="2021-01" db="EMBL/GenBank/DDBJ databases">
        <authorList>
            <person name="Corre E."/>
            <person name="Pelletier E."/>
            <person name="Niang G."/>
            <person name="Scheremetjew M."/>
            <person name="Finn R."/>
            <person name="Kale V."/>
            <person name="Holt S."/>
            <person name="Cochrane G."/>
            <person name="Meng A."/>
            <person name="Brown T."/>
            <person name="Cohen L."/>
        </authorList>
    </citation>
    <scope>NUCLEOTIDE SEQUENCE</scope>
    <source>
        <strain evidence="2">CCMP1452</strain>
    </source>
</reference>
<organism evidence="2">
    <name type="scientific">Eucampia antarctica</name>
    <dbReference type="NCBI Taxonomy" id="49252"/>
    <lineage>
        <taxon>Eukaryota</taxon>
        <taxon>Sar</taxon>
        <taxon>Stramenopiles</taxon>
        <taxon>Ochrophyta</taxon>
        <taxon>Bacillariophyta</taxon>
        <taxon>Mediophyceae</taxon>
        <taxon>Biddulphiophycidae</taxon>
        <taxon>Hemiaulales</taxon>
        <taxon>Hemiaulaceae</taxon>
        <taxon>Eucampia</taxon>
    </lineage>
</organism>
<protein>
    <submittedName>
        <fullName evidence="2">Uncharacterized protein</fullName>
    </submittedName>
</protein>
<feature type="region of interest" description="Disordered" evidence="1">
    <location>
        <begin position="1"/>
        <end position="27"/>
    </location>
</feature>
<accession>A0A7S2WCY3</accession>
<sequence length="200" mass="21011">MKGPSVLGKVNDSKGPKTKKRKSKSASYAATFTSSLVIDSSKGTTADDFDKDTTAQDIVGEALKQGLALTSKSHKSPKSNSRKIATYVNSVSFDKASEAISGTTISRVHYNFQALTSDPENAASTVQAEIDSLAAAGTLTDIFNELDTTNTYGFMAASSNVAKVAYRVTVSVGYECTQSIGDGDGVPKALHITITVLILI</sequence>
<gene>
    <name evidence="2" type="ORF">EANT1437_LOCUS9221</name>
</gene>